<dbReference type="RefSeq" id="WP_022169949.1">
    <property type="nucleotide sequence ID" value="NZ_CATVSP010000184.1"/>
</dbReference>
<dbReference type="InterPro" id="IPR029044">
    <property type="entry name" value="Nucleotide-diphossugar_trans"/>
</dbReference>
<keyword evidence="1" id="KW-0175">Coiled coil</keyword>
<feature type="domain" description="Glycosyltransferase 2-like" evidence="2">
    <location>
        <begin position="11"/>
        <end position="129"/>
    </location>
</feature>
<dbReference type="PANTHER" id="PTHR22916:SF3">
    <property type="entry name" value="UDP-GLCNAC:BETAGAL BETA-1,3-N-ACETYLGLUCOSAMINYLTRANSFERASE-LIKE PROTEIN 1"/>
    <property type="match status" value="1"/>
</dbReference>
<dbReference type="PANTHER" id="PTHR22916">
    <property type="entry name" value="GLYCOSYLTRANSFERASE"/>
    <property type="match status" value="1"/>
</dbReference>
<evidence type="ECO:0000259" key="2">
    <source>
        <dbReference type="Pfam" id="PF00535"/>
    </source>
</evidence>
<dbReference type="InterPro" id="IPR001173">
    <property type="entry name" value="Glyco_trans_2-like"/>
</dbReference>
<dbReference type="EMBL" id="CYYC01000036">
    <property type="protein sequence ID" value="CUN13988.1"/>
    <property type="molecule type" value="Genomic_DNA"/>
</dbReference>
<gene>
    <name evidence="3" type="primary">hyaD_2</name>
    <name evidence="3" type="ORF">ERS852578_02438</name>
</gene>
<evidence type="ECO:0000313" key="4">
    <source>
        <dbReference type="Proteomes" id="UP000095390"/>
    </source>
</evidence>
<name>A0A173UK80_9FIRM</name>
<dbReference type="Proteomes" id="UP000095390">
    <property type="component" value="Unassembled WGS sequence"/>
</dbReference>
<proteinExistence type="predicted"/>
<sequence length="412" mass="48717">MSTDKKEYGISVIMPCYNTEQYVEETLKSVLNQSFKDYEIICLNDGSTDGTLEILKRYQQSYPNIRVISSENHGVAYQRNTGVQCAQGKYIYYMDSDDLLKENCLETLYQYAEADNLDVVYFEADSFYETKEIEEAFPQFLTLYHRHKEYDGIYDGRNLYIQMENAGDIKMSVGLQFTCRQFLLDNNIKFGMERYFEDNLYTVKVTLKAGKARCVRDNLYLRRVRANSTMTTSENKTRFESYLEVVRGLMQILEEEKQDFVLQEAIYKRIRGTFMNVYKDYLKVSEEEKEEFFGEKGSPLYLLTGMASFMNIEEVGRKKVSEKLKKTYAEKSEINAKLQRTYAEKSEINAKLKKAYEEKTERGEKLKKLRKHLKDTKAELEEKSKRLEQLEQEKKQLEKHFLGRFVLEKYNK</sequence>
<organism evidence="3 4">
    <name type="scientific">Anaerobutyricum hallii</name>
    <dbReference type="NCBI Taxonomy" id="39488"/>
    <lineage>
        <taxon>Bacteria</taxon>
        <taxon>Bacillati</taxon>
        <taxon>Bacillota</taxon>
        <taxon>Clostridia</taxon>
        <taxon>Lachnospirales</taxon>
        <taxon>Lachnospiraceae</taxon>
        <taxon>Anaerobutyricum</taxon>
    </lineage>
</organism>
<dbReference type="AlphaFoldDB" id="A0A173UK80"/>
<dbReference type="SUPFAM" id="SSF53448">
    <property type="entry name" value="Nucleotide-diphospho-sugar transferases"/>
    <property type="match status" value="1"/>
</dbReference>
<keyword evidence="3" id="KW-0808">Transferase</keyword>
<dbReference type="Pfam" id="PF00535">
    <property type="entry name" value="Glycos_transf_2"/>
    <property type="match status" value="1"/>
</dbReference>
<protein>
    <submittedName>
        <fullName evidence="3">Hyaluronan synthase</fullName>
        <ecNumber evidence="3">2.4.1.212</ecNumber>
    </submittedName>
</protein>
<keyword evidence="3" id="KW-0328">Glycosyltransferase</keyword>
<evidence type="ECO:0000256" key="1">
    <source>
        <dbReference type="SAM" id="Coils"/>
    </source>
</evidence>
<dbReference type="Gene3D" id="3.90.550.10">
    <property type="entry name" value="Spore Coat Polysaccharide Biosynthesis Protein SpsA, Chain A"/>
    <property type="match status" value="1"/>
</dbReference>
<accession>A0A173UK80</accession>
<feature type="coiled-coil region" evidence="1">
    <location>
        <begin position="335"/>
        <end position="400"/>
    </location>
</feature>
<dbReference type="CDD" id="cd00761">
    <property type="entry name" value="Glyco_tranf_GTA_type"/>
    <property type="match status" value="1"/>
</dbReference>
<dbReference type="EC" id="2.4.1.212" evidence="3"/>
<evidence type="ECO:0000313" key="3">
    <source>
        <dbReference type="EMBL" id="CUN13988.1"/>
    </source>
</evidence>
<reference evidence="3 4" key="1">
    <citation type="submission" date="2015-09" db="EMBL/GenBank/DDBJ databases">
        <authorList>
            <consortium name="Pathogen Informatics"/>
        </authorList>
    </citation>
    <scope>NUCLEOTIDE SEQUENCE [LARGE SCALE GENOMIC DNA]</scope>
    <source>
        <strain evidence="3 4">2789STDY5834966</strain>
    </source>
</reference>
<dbReference type="GO" id="GO:0050501">
    <property type="term" value="F:hyaluronan synthase activity"/>
    <property type="evidence" value="ECO:0007669"/>
    <property type="project" value="UniProtKB-EC"/>
</dbReference>
<dbReference type="OrthoDB" id="3189257at2"/>